<name>A0A8R1TX69_ONCVO</name>
<organism evidence="1 2">
    <name type="scientific">Onchocerca volvulus</name>
    <dbReference type="NCBI Taxonomy" id="6282"/>
    <lineage>
        <taxon>Eukaryota</taxon>
        <taxon>Metazoa</taxon>
        <taxon>Ecdysozoa</taxon>
        <taxon>Nematoda</taxon>
        <taxon>Chromadorea</taxon>
        <taxon>Rhabditida</taxon>
        <taxon>Spirurina</taxon>
        <taxon>Spiruromorpha</taxon>
        <taxon>Filarioidea</taxon>
        <taxon>Onchocercidae</taxon>
        <taxon>Onchocerca</taxon>
    </lineage>
</organism>
<accession>A0A8R1TX69</accession>
<sequence>MILENFGAISTSVLLAINTPWRTTSQKRKFFGFEESMLQSQNLKKLMEGHHQDWSLRLKLTQHEKTHLARTV</sequence>
<dbReference type="Proteomes" id="UP000024404">
    <property type="component" value="Unassembled WGS sequence"/>
</dbReference>
<keyword evidence="2" id="KW-1185">Reference proteome</keyword>
<evidence type="ECO:0000313" key="2">
    <source>
        <dbReference type="Proteomes" id="UP000024404"/>
    </source>
</evidence>
<reference evidence="1" key="2">
    <citation type="submission" date="2022-06" db="UniProtKB">
        <authorList>
            <consortium name="EnsemblMetazoa"/>
        </authorList>
    </citation>
    <scope>IDENTIFICATION</scope>
</reference>
<dbReference type="EnsemblMetazoa" id="OVOC6212.1">
    <property type="protein sequence ID" value="OVOC6212.1"/>
    <property type="gene ID" value="WBGene00243021"/>
</dbReference>
<reference evidence="2" key="1">
    <citation type="submission" date="2013-10" db="EMBL/GenBank/DDBJ databases">
        <title>Genome sequencing of Onchocerca volvulus.</title>
        <authorList>
            <person name="Cotton J."/>
            <person name="Tsai J."/>
            <person name="Stanley E."/>
            <person name="Tracey A."/>
            <person name="Holroyd N."/>
            <person name="Lustigman S."/>
            <person name="Berriman M."/>
        </authorList>
    </citation>
    <scope>NUCLEOTIDE SEQUENCE</scope>
</reference>
<dbReference type="EMBL" id="CMVM020000170">
    <property type="status" value="NOT_ANNOTATED_CDS"/>
    <property type="molecule type" value="Genomic_DNA"/>
</dbReference>
<proteinExistence type="predicted"/>
<dbReference type="AlphaFoldDB" id="A0A8R1TX69"/>
<evidence type="ECO:0000313" key="1">
    <source>
        <dbReference type="EnsemblMetazoa" id="OVOC6212.1"/>
    </source>
</evidence>
<protein>
    <submittedName>
        <fullName evidence="1">Uncharacterized protein</fullName>
    </submittedName>
</protein>